<reference evidence="2 3" key="1">
    <citation type="submission" date="2024-09" db="EMBL/GenBank/DDBJ databases">
        <authorList>
            <person name="Sun Q."/>
            <person name="Mori K."/>
        </authorList>
    </citation>
    <scope>NUCLEOTIDE SEQUENCE [LARGE SCALE GENOMIC DNA]</scope>
    <source>
        <strain evidence="2 3">CCM 7609</strain>
    </source>
</reference>
<dbReference type="EMBL" id="JBHMFI010000001">
    <property type="protein sequence ID" value="MFB9071533.1"/>
    <property type="molecule type" value="Genomic_DNA"/>
</dbReference>
<comment type="caution">
    <text evidence="2">The sequence shown here is derived from an EMBL/GenBank/DDBJ whole genome shotgun (WGS) entry which is preliminary data.</text>
</comment>
<feature type="region of interest" description="Disordered" evidence="1">
    <location>
        <begin position="47"/>
        <end position="88"/>
    </location>
</feature>
<dbReference type="Proteomes" id="UP001589575">
    <property type="component" value="Unassembled WGS sequence"/>
</dbReference>
<name>A0ABV5FZ66_9MICC</name>
<feature type="region of interest" description="Disordered" evidence="1">
    <location>
        <begin position="1"/>
        <end position="33"/>
    </location>
</feature>
<feature type="compositionally biased region" description="Basic and acidic residues" evidence="1">
    <location>
        <begin position="79"/>
        <end position="88"/>
    </location>
</feature>
<organism evidence="2 3">
    <name type="scientific">Citricoccus parietis</name>
    <dbReference type="NCBI Taxonomy" id="592307"/>
    <lineage>
        <taxon>Bacteria</taxon>
        <taxon>Bacillati</taxon>
        <taxon>Actinomycetota</taxon>
        <taxon>Actinomycetes</taxon>
        <taxon>Micrococcales</taxon>
        <taxon>Micrococcaceae</taxon>
        <taxon>Citricoccus</taxon>
    </lineage>
</organism>
<evidence type="ECO:0000256" key="1">
    <source>
        <dbReference type="SAM" id="MobiDB-lite"/>
    </source>
</evidence>
<sequence length="88" mass="8887">MGSDSTDGQAARICTGDGVDEDGDTATVPRSGDVRNHVLQINQREDFSPSVHAGDVGDGAATHVGNVGHSGASVPNDVGHGEPIEPRG</sequence>
<proteinExistence type="predicted"/>
<gene>
    <name evidence="2" type="ORF">ACFFX0_10080</name>
</gene>
<protein>
    <submittedName>
        <fullName evidence="2">Uncharacterized protein</fullName>
    </submittedName>
</protein>
<evidence type="ECO:0000313" key="2">
    <source>
        <dbReference type="EMBL" id="MFB9071533.1"/>
    </source>
</evidence>
<evidence type="ECO:0000313" key="3">
    <source>
        <dbReference type="Proteomes" id="UP001589575"/>
    </source>
</evidence>
<keyword evidence="3" id="KW-1185">Reference proteome</keyword>
<accession>A0ABV5FZ66</accession>